<name>A0ABU0KUB8_9BACL</name>
<organism evidence="2 3">
    <name type="scientific">Paenibacillus brasilensis</name>
    <dbReference type="NCBI Taxonomy" id="128574"/>
    <lineage>
        <taxon>Bacteria</taxon>
        <taxon>Bacillati</taxon>
        <taxon>Bacillota</taxon>
        <taxon>Bacilli</taxon>
        <taxon>Bacillales</taxon>
        <taxon>Paenibacillaceae</taxon>
        <taxon>Paenibacillus</taxon>
    </lineage>
</organism>
<comment type="caution">
    <text evidence="2">The sequence shown here is derived from an EMBL/GenBank/DDBJ whole genome shotgun (WGS) entry which is preliminary data.</text>
</comment>
<feature type="compositionally biased region" description="Low complexity" evidence="1">
    <location>
        <begin position="44"/>
        <end position="55"/>
    </location>
</feature>
<keyword evidence="3" id="KW-1185">Reference proteome</keyword>
<accession>A0ABU0KUB8</accession>
<feature type="compositionally biased region" description="Polar residues" evidence="1">
    <location>
        <begin position="61"/>
        <end position="77"/>
    </location>
</feature>
<sequence>MKKYRLYLIKIAKNFEQSVSSPSSTNDTASLEKRRAQLEAQIAQQSSQSSSTSTTKVEKSVPSNTEAPRSNNDSTSDIAGIGKQLDISVKPFVTTHISSVGALDKK</sequence>
<proteinExistence type="predicted"/>
<dbReference type="Proteomes" id="UP001242811">
    <property type="component" value="Unassembled WGS sequence"/>
</dbReference>
<feature type="region of interest" description="Disordered" evidence="1">
    <location>
        <begin position="18"/>
        <end position="78"/>
    </location>
</feature>
<evidence type="ECO:0000256" key="1">
    <source>
        <dbReference type="SAM" id="MobiDB-lite"/>
    </source>
</evidence>
<dbReference type="RefSeq" id="WP_152380979.1">
    <property type="nucleotide sequence ID" value="NZ_CP045298.1"/>
</dbReference>
<feature type="compositionally biased region" description="Polar residues" evidence="1">
    <location>
        <begin position="18"/>
        <end position="29"/>
    </location>
</feature>
<gene>
    <name evidence="2" type="ORF">QOZ95_001125</name>
</gene>
<reference evidence="2 3" key="1">
    <citation type="submission" date="2023-07" db="EMBL/GenBank/DDBJ databases">
        <title>Genomic Encyclopedia of Type Strains, Phase IV (KMG-IV): sequencing the most valuable type-strain genomes for metagenomic binning, comparative biology and taxonomic classification.</title>
        <authorList>
            <person name="Goeker M."/>
        </authorList>
    </citation>
    <scope>NUCLEOTIDE SEQUENCE [LARGE SCALE GENOMIC DNA]</scope>
    <source>
        <strain evidence="2 3">DSM 14914</strain>
    </source>
</reference>
<dbReference type="EMBL" id="JAUSWA010000004">
    <property type="protein sequence ID" value="MDQ0492975.1"/>
    <property type="molecule type" value="Genomic_DNA"/>
</dbReference>
<protein>
    <submittedName>
        <fullName evidence="2">Flap endonuclease-1-like 5' DNA nuclease</fullName>
    </submittedName>
</protein>
<evidence type="ECO:0000313" key="2">
    <source>
        <dbReference type="EMBL" id="MDQ0492975.1"/>
    </source>
</evidence>
<evidence type="ECO:0000313" key="3">
    <source>
        <dbReference type="Proteomes" id="UP001242811"/>
    </source>
</evidence>